<keyword evidence="9" id="KW-1185">Reference proteome</keyword>
<evidence type="ECO:0000256" key="6">
    <source>
        <dbReference type="RuleBase" id="RU362091"/>
    </source>
</evidence>
<feature type="transmembrane region" description="Helical" evidence="7">
    <location>
        <begin position="234"/>
        <end position="251"/>
    </location>
</feature>
<evidence type="ECO:0000256" key="3">
    <source>
        <dbReference type="ARBA" id="ARBA00022692"/>
    </source>
</evidence>
<evidence type="ECO:0000256" key="1">
    <source>
        <dbReference type="ARBA" id="ARBA00004141"/>
    </source>
</evidence>
<dbReference type="GO" id="GO:0005412">
    <property type="term" value="F:D-glucose:sodium symporter activity"/>
    <property type="evidence" value="ECO:0007669"/>
    <property type="project" value="TreeGrafter"/>
</dbReference>
<feature type="transmembrane region" description="Helical" evidence="7">
    <location>
        <begin position="127"/>
        <end position="151"/>
    </location>
</feature>
<protein>
    <submittedName>
        <fullName evidence="8">Solute:Na+ symporter, SSS family</fullName>
    </submittedName>
</protein>
<proteinExistence type="inferred from homology"/>
<evidence type="ECO:0000256" key="5">
    <source>
        <dbReference type="ARBA" id="ARBA00023136"/>
    </source>
</evidence>
<dbReference type="AlphaFoldDB" id="A0A1I1VKT2"/>
<evidence type="ECO:0000256" key="2">
    <source>
        <dbReference type="ARBA" id="ARBA00006434"/>
    </source>
</evidence>
<dbReference type="Pfam" id="PF00474">
    <property type="entry name" value="SSF"/>
    <property type="match status" value="1"/>
</dbReference>
<reference evidence="8 9" key="1">
    <citation type="submission" date="2016-10" db="EMBL/GenBank/DDBJ databases">
        <authorList>
            <person name="Varghese N."/>
            <person name="Submissions S."/>
        </authorList>
    </citation>
    <scope>NUCLEOTIDE SEQUENCE [LARGE SCALE GENOMIC DNA]</scope>
    <source>
        <strain evidence="9">YIM D21,KCTC 23444,ACCC 10710</strain>
    </source>
</reference>
<dbReference type="EMBL" id="FOMS01000003">
    <property type="protein sequence ID" value="SFD83531.1"/>
    <property type="molecule type" value="Genomic_DNA"/>
</dbReference>
<feature type="transmembrane region" description="Helical" evidence="7">
    <location>
        <begin position="86"/>
        <end position="106"/>
    </location>
</feature>
<evidence type="ECO:0000313" key="8">
    <source>
        <dbReference type="EMBL" id="SFD83531.1"/>
    </source>
</evidence>
<dbReference type="NCBIfam" id="TIGR00813">
    <property type="entry name" value="sss"/>
    <property type="match status" value="1"/>
</dbReference>
<evidence type="ECO:0000256" key="4">
    <source>
        <dbReference type="ARBA" id="ARBA00022989"/>
    </source>
</evidence>
<comment type="subcellular location">
    <subcellularLocation>
        <location evidence="1">Membrane</location>
        <topology evidence="1">Multi-pass membrane protein</topology>
    </subcellularLocation>
</comment>
<feature type="transmembrane region" description="Helical" evidence="7">
    <location>
        <begin position="425"/>
        <end position="443"/>
    </location>
</feature>
<feature type="transmembrane region" description="Helical" evidence="7">
    <location>
        <begin position="400"/>
        <end position="418"/>
    </location>
</feature>
<dbReference type="GO" id="GO:0005886">
    <property type="term" value="C:plasma membrane"/>
    <property type="evidence" value="ECO:0007669"/>
    <property type="project" value="TreeGrafter"/>
</dbReference>
<evidence type="ECO:0000256" key="7">
    <source>
        <dbReference type="SAM" id="Phobius"/>
    </source>
</evidence>
<feature type="transmembrane region" description="Helical" evidence="7">
    <location>
        <begin position="518"/>
        <end position="535"/>
    </location>
</feature>
<dbReference type="PANTHER" id="PTHR11819:SF195">
    <property type="entry name" value="SODIUM_GLUCOSE COTRANSPORTER 4"/>
    <property type="match status" value="1"/>
</dbReference>
<dbReference type="RefSeq" id="WP_149755160.1">
    <property type="nucleotide sequence ID" value="NZ_FOMS01000003.1"/>
</dbReference>
<comment type="similarity">
    <text evidence="2 6">Belongs to the sodium:solute symporter (SSF) (TC 2.A.21) family.</text>
</comment>
<feature type="transmembrane region" description="Helical" evidence="7">
    <location>
        <begin position="367"/>
        <end position="388"/>
    </location>
</feature>
<dbReference type="OrthoDB" id="9814523at2"/>
<feature type="transmembrane region" description="Helical" evidence="7">
    <location>
        <begin position="157"/>
        <end position="177"/>
    </location>
</feature>
<accession>A0A1I1VKT2</accession>
<dbReference type="InterPro" id="IPR038377">
    <property type="entry name" value="Na/Glc_symporter_sf"/>
</dbReference>
<dbReference type="CDD" id="cd10329">
    <property type="entry name" value="SLC5sbd_SGLT1-like"/>
    <property type="match status" value="1"/>
</dbReference>
<evidence type="ECO:0000313" key="9">
    <source>
        <dbReference type="Proteomes" id="UP000325289"/>
    </source>
</evidence>
<keyword evidence="3 7" id="KW-0812">Transmembrane</keyword>
<feature type="transmembrane region" description="Helical" evidence="7">
    <location>
        <begin position="50"/>
        <end position="74"/>
    </location>
</feature>
<organism evidence="8 9">
    <name type="scientific">Roseivivax sediminis</name>
    <dbReference type="NCBI Taxonomy" id="936889"/>
    <lineage>
        <taxon>Bacteria</taxon>
        <taxon>Pseudomonadati</taxon>
        <taxon>Pseudomonadota</taxon>
        <taxon>Alphaproteobacteria</taxon>
        <taxon>Rhodobacterales</taxon>
        <taxon>Roseobacteraceae</taxon>
        <taxon>Roseivivax</taxon>
    </lineage>
</organism>
<sequence>MGDAKFDLSWIDFTVVALYFVAIIAHGVYVSRKLEGGSEGYFLAGRTLPWYLIGFSLFASNMSGSSFVGLMGGSYANGVAIFNYEWTAAFVLILFAIFILPSYLRAKIATVPEFLEFRYDVRSRRAFSLFTILAIMFIDTAGALYAGGLVISNVTEYLNIWTAVALLALVAGLYTILGGLSAVVVTDTVQAVLLIVGAAALFWIGLDEVGGWSELFTGIEDSKRHLILPASDDFLPWTGLWGVVLLGFYYWTINQFVVQRTLGAKDLREGQVGALFAGFLKLPNLFLMILPGLIALKLYPELETPDLAFPTLAFELMPVGIRGLIMAALIAAIMSSLDSALNSASTLVVKDFVQPLKPDVSEVRMVALGRIVTGIVMVFGAVYSPFIGSFESLFSYFQSSLSYIVPTIVVVYILGLFVPWLNGTGAFWTIVAGLAIGIPLFLLKEVTGVWEAVGLPEIHYTVMSSIMMMLGIVLHFGLSAATRTERREQEDIDKLVWSRGEFARTFTQLEAPLWHNRVLWAGLLSAALIGFIVWFW</sequence>
<feature type="transmembrane region" description="Helical" evidence="7">
    <location>
        <begin position="272"/>
        <end position="296"/>
    </location>
</feature>
<feature type="transmembrane region" description="Helical" evidence="7">
    <location>
        <begin position="189"/>
        <end position="206"/>
    </location>
</feature>
<dbReference type="Proteomes" id="UP000325289">
    <property type="component" value="Unassembled WGS sequence"/>
</dbReference>
<dbReference type="PANTHER" id="PTHR11819">
    <property type="entry name" value="SOLUTE CARRIER FAMILY 5"/>
    <property type="match status" value="1"/>
</dbReference>
<keyword evidence="4 7" id="KW-1133">Transmembrane helix</keyword>
<feature type="transmembrane region" description="Helical" evidence="7">
    <location>
        <begin position="316"/>
        <end position="337"/>
    </location>
</feature>
<name>A0A1I1VKT2_9RHOB</name>
<feature type="transmembrane region" description="Helical" evidence="7">
    <location>
        <begin position="458"/>
        <end position="478"/>
    </location>
</feature>
<dbReference type="InterPro" id="IPR001734">
    <property type="entry name" value="Na/solute_symporter"/>
</dbReference>
<dbReference type="PROSITE" id="PS50283">
    <property type="entry name" value="NA_SOLUT_SYMP_3"/>
    <property type="match status" value="1"/>
</dbReference>
<keyword evidence="5 7" id="KW-0472">Membrane</keyword>
<gene>
    <name evidence="8" type="ORF">SAMN04515678_103262</name>
</gene>
<dbReference type="Gene3D" id="1.20.1730.10">
    <property type="entry name" value="Sodium/glucose cotransporter"/>
    <property type="match status" value="1"/>
</dbReference>
<feature type="transmembrane region" description="Helical" evidence="7">
    <location>
        <begin position="6"/>
        <end position="29"/>
    </location>
</feature>